<evidence type="ECO:0000313" key="1">
    <source>
        <dbReference type="EMBL" id="CAB4128704.1"/>
    </source>
</evidence>
<name>A0A6J5L2D0_9CAUD</name>
<gene>
    <name evidence="1" type="ORF">UFOVP114_62</name>
</gene>
<accession>A0A6J5L2D0</accession>
<proteinExistence type="predicted"/>
<sequence length="74" mass="8188">MIIEESYPGEFTDLAPEDLRAKLQKALAQFLPRGGEMQVLRDLTELTTDLYRERHAALLSDLASVEVPGGESQG</sequence>
<protein>
    <submittedName>
        <fullName evidence="1">Uncharacterized protein</fullName>
    </submittedName>
</protein>
<organism evidence="1">
    <name type="scientific">uncultured Caudovirales phage</name>
    <dbReference type="NCBI Taxonomy" id="2100421"/>
    <lineage>
        <taxon>Viruses</taxon>
        <taxon>Duplodnaviria</taxon>
        <taxon>Heunggongvirae</taxon>
        <taxon>Uroviricota</taxon>
        <taxon>Caudoviricetes</taxon>
        <taxon>Peduoviridae</taxon>
        <taxon>Maltschvirus</taxon>
        <taxon>Maltschvirus maltsch</taxon>
    </lineage>
</organism>
<reference evidence="1" key="1">
    <citation type="submission" date="2020-04" db="EMBL/GenBank/DDBJ databases">
        <authorList>
            <person name="Chiriac C."/>
            <person name="Salcher M."/>
            <person name="Ghai R."/>
            <person name="Kavagutti S V."/>
        </authorList>
    </citation>
    <scope>NUCLEOTIDE SEQUENCE</scope>
</reference>
<dbReference type="EMBL" id="LR796230">
    <property type="protein sequence ID" value="CAB4128704.1"/>
    <property type="molecule type" value="Genomic_DNA"/>
</dbReference>